<evidence type="ECO:0000313" key="5">
    <source>
        <dbReference type="Proteomes" id="UP001152592"/>
    </source>
</evidence>
<dbReference type="OrthoDB" id="2257454at2759"/>
<reference evidence="4" key="1">
    <citation type="submission" date="2021-07" db="EMBL/GenBank/DDBJ databases">
        <authorList>
            <person name="Branca A.L. A."/>
        </authorList>
    </citation>
    <scope>NUCLEOTIDE SEQUENCE</scope>
</reference>
<sequence>MKFFCCSKGDQSGGESEPPRPTHVPDKPPAKIAGSSANTAAPAIPSPTLSEEVSPIQEKPKHHEKSDLWKEAFNSSTTDAINDVINQTREKYTEWQKGSLKIKRKSGDDIVVCDVTEKILTAALQAQKLITNMVSTDIQRRDAMFASSEYLAKNLAYYALVDTHFRDDQAEGGENLDTALVKVYTAILNYAAEVTKVQQESTLGRIGRSVKTFDEQRLTQLDAAIKTQQVEAEKWTDLVETLRDRSRAQKILDDVDENLAISKKIYSKLLDDQENEIMRGISSLPFSATQRRTQGYRTPDTGTWFLHSKEYKDWKSIPGSVLWLYGVVIQDIEKLCEEDSSKSLAYWYFEFTQSNSQSVENMMRSLIRQLSRSPLAPSVRNCWEHSIRKEIQPSRETITTMLDDVCSDMPSDVFLILDALDECPTDIKERQQLLSLLIGLAEAHRKNIHILATGRPEQDIKAAMEKFSSVDLEKKLARDVEFFVRAALEKEYLQQADEEIKTSIVKALLDTEERRFRWADLQLKRFEDCPTDDDIREALRTIPQTLEETYQSILDKIKQKKKQHLARQMLMLCAFAGGPLSVRAVAFSASLRLPSFVLDICTSSLLSVSEETVRLAHSSVKEFLVVSKDSDDGDGCRFSEIAAHEMLATKTIDLLLKQTEELNEETAMNQPYLIYAACHWHTHIAALGDIFLWPVGLPEKVDFLFTEPTIYLNWSRIENRAHSSLHWNRIPQHCSSPIHVALDLSLVRTVDNMADQGADALRDGIGFILMTAVTRGHLELVDSLLKKNLPINERMARDMVSAFRLDEASEFYETSKMRLKTVMNTMREVGLLQDSSQNSDKNLPEWVLSIAVRNWTAGLEIIRPLLDWHDMGLVSLNLPDDLVSAVVWNARYKDEIFDLLFATYHDQLTIPPDILDPKSGVLMCGPGQADIFANLVIRKSAPFMRDRTMKSMAENFTTKHMELVLQACPDIRVTEDVLAGAALNEFNPGMLSFLWPRREQGASITEDILIKVTSRYRIADVLKLLINDLGSGIQLSDHVMEKVIEHQEGMLVMKMLCESQKVTFETSAKMIEIAILRSDDPLEMLEILDLFRNNGKSEAPVTESMISAAAGHHKYANSLISYLSRMQEQPISVTESVLINAASQSDPLVVDTLLEKCPEVPLSDQVFLAAGSNAQVLSRLLDRRSEFVPIDQIVANLASENPSPEVLNLLIDRKFLDVDEQLLENMAGRHQTLAAILSRAPHMPITHRVLLEATNDPQSIRLLLDKGGIDDLITEDVLIAPTRRSYDLDRFQQVVQAIIHRKGAAPITENVFQAVSCNPHLCRSFMWLFDQPRSSEEPFTEGILIAAANCCELGPFQQIVKAIISRTGSAPITGNVIKKVLCSFGLFELSPWLLNQPRSSDEPFTEDILIAATEHCNSDQFKQVVEAMINRTGSAPVTESVFLAVLSVDGYRASTLCGVFPWLYGQRQSIHSPSTEDILLGAMKLLDSTRLQNVVSNIIDHMGSAPITERMLRGILCNGPLEAFPSLFDQRQDPKVTLEDICDSILRDMEAPAEGKMHALVCLMPPCDDEELGTTRSLLAKYPYDFEHEDNYGFDDLVNFLVRDFTTPFSDFHRAADLVLERCGLVAVENFLNAQPNVVISDTLLQAAKRNVIANRDELMSLLEKERNRRAMAIE</sequence>
<name>A0A9W4J5Q6_9EURO</name>
<evidence type="ECO:0000259" key="3">
    <source>
        <dbReference type="Pfam" id="PF24883"/>
    </source>
</evidence>
<evidence type="ECO:0000256" key="2">
    <source>
        <dbReference type="SAM" id="MobiDB-lite"/>
    </source>
</evidence>
<dbReference type="Pfam" id="PF24883">
    <property type="entry name" value="NPHP3_N"/>
    <property type="match status" value="1"/>
</dbReference>
<gene>
    <name evidence="4" type="ORF">PSALAMII_LOCUS4703</name>
</gene>
<proteinExistence type="predicted"/>
<dbReference type="PANTHER" id="PTHR10039">
    <property type="entry name" value="AMELOGENIN"/>
    <property type="match status" value="1"/>
</dbReference>
<feature type="domain" description="Nephrocystin 3-like N-terminal" evidence="3">
    <location>
        <begin position="300"/>
        <end position="455"/>
    </location>
</feature>
<protein>
    <recommendedName>
        <fullName evidence="3">Nephrocystin 3-like N-terminal domain-containing protein</fullName>
    </recommendedName>
</protein>
<dbReference type="InterPro" id="IPR036770">
    <property type="entry name" value="Ankyrin_rpt-contain_sf"/>
</dbReference>
<organism evidence="4 5">
    <name type="scientific">Penicillium salamii</name>
    <dbReference type="NCBI Taxonomy" id="1612424"/>
    <lineage>
        <taxon>Eukaryota</taxon>
        <taxon>Fungi</taxon>
        <taxon>Dikarya</taxon>
        <taxon>Ascomycota</taxon>
        <taxon>Pezizomycotina</taxon>
        <taxon>Eurotiomycetes</taxon>
        <taxon>Eurotiomycetidae</taxon>
        <taxon>Eurotiales</taxon>
        <taxon>Aspergillaceae</taxon>
        <taxon>Penicillium</taxon>
    </lineage>
</organism>
<keyword evidence="1" id="KW-0677">Repeat</keyword>
<evidence type="ECO:0000313" key="4">
    <source>
        <dbReference type="EMBL" id="CAG8371455.1"/>
    </source>
</evidence>
<dbReference type="SUPFAM" id="SSF48403">
    <property type="entry name" value="Ankyrin repeat"/>
    <property type="match status" value="1"/>
</dbReference>
<feature type="region of interest" description="Disordered" evidence="2">
    <location>
        <begin position="1"/>
        <end position="66"/>
    </location>
</feature>
<dbReference type="PANTHER" id="PTHR10039:SF16">
    <property type="entry name" value="GPI INOSITOL-DEACYLASE"/>
    <property type="match status" value="1"/>
</dbReference>
<feature type="compositionally biased region" description="Basic and acidic residues" evidence="2">
    <location>
        <begin position="17"/>
        <end position="29"/>
    </location>
</feature>
<dbReference type="Gene3D" id="3.40.50.300">
    <property type="entry name" value="P-loop containing nucleotide triphosphate hydrolases"/>
    <property type="match status" value="1"/>
</dbReference>
<accession>A0A9W4J5Q6</accession>
<evidence type="ECO:0000256" key="1">
    <source>
        <dbReference type="ARBA" id="ARBA00022737"/>
    </source>
</evidence>
<dbReference type="Proteomes" id="UP001152592">
    <property type="component" value="Unassembled WGS sequence"/>
</dbReference>
<comment type="caution">
    <text evidence="4">The sequence shown here is derived from an EMBL/GenBank/DDBJ whole genome shotgun (WGS) entry which is preliminary data.</text>
</comment>
<dbReference type="EMBL" id="CAJVPD010000222">
    <property type="protein sequence ID" value="CAG8371455.1"/>
    <property type="molecule type" value="Genomic_DNA"/>
</dbReference>
<dbReference type="InterPro" id="IPR056884">
    <property type="entry name" value="NPHP3-like_N"/>
</dbReference>
<dbReference type="InterPro" id="IPR027417">
    <property type="entry name" value="P-loop_NTPase"/>
</dbReference>